<dbReference type="Proteomes" id="UP000199632">
    <property type="component" value="Unassembled WGS sequence"/>
</dbReference>
<dbReference type="InterPro" id="IPR025507">
    <property type="entry name" value="DUF4394"/>
</dbReference>
<organism evidence="2 3">
    <name type="scientific">Asanoa ishikariensis</name>
    <dbReference type="NCBI Taxonomy" id="137265"/>
    <lineage>
        <taxon>Bacteria</taxon>
        <taxon>Bacillati</taxon>
        <taxon>Actinomycetota</taxon>
        <taxon>Actinomycetes</taxon>
        <taxon>Micromonosporales</taxon>
        <taxon>Micromonosporaceae</taxon>
        <taxon>Asanoa</taxon>
    </lineage>
</organism>
<proteinExistence type="predicted"/>
<accession>A0A1H3UFX5</accession>
<dbReference type="OrthoDB" id="531718at2"/>
<dbReference type="EMBL" id="FNQB01000004">
    <property type="protein sequence ID" value="SDZ61353.1"/>
    <property type="molecule type" value="Genomic_DNA"/>
</dbReference>
<keyword evidence="3" id="KW-1185">Reference proteome</keyword>
<evidence type="ECO:0000259" key="1">
    <source>
        <dbReference type="Pfam" id="PF14339"/>
    </source>
</evidence>
<dbReference type="Pfam" id="PF14339">
    <property type="entry name" value="DUF4394"/>
    <property type="match status" value="1"/>
</dbReference>
<dbReference type="RefSeq" id="WP_090802110.1">
    <property type="nucleotide sequence ID" value="NZ_BOND01000005.1"/>
</dbReference>
<evidence type="ECO:0000313" key="2">
    <source>
        <dbReference type="EMBL" id="SDZ61353.1"/>
    </source>
</evidence>
<feature type="domain" description="DUF4394" evidence="1">
    <location>
        <begin position="61"/>
        <end position="297"/>
    </location>
</feature>
<dbReference type="STRING" id="137265.SAMN05421684_7230"/>
<sequence>MRKKMIAGVLAAVGAVAVGTLAIGALRGSSGSAPADALLVGSSRQSDAAPRVVGLTRGGDLVSFRADRPGDARRVGVVKGLTGDTRLVGIDFRVQDGKLYGVGNQGGVYTLNTTNARAAQVSRLTVPLLGTRFGVDFNPAANRLRVVSDTGQNLRHNIDDPAGAPAAGTTATDTTLTVPPASTAAVGVTAAAYTNNDLDATTATTLFDLNTTTDQIVVQSPANQGELAPTGALGVDATGDAGLDIVSDLRAGKTRANTAYATLKVDGRQRFYQISLLTGRADVIGSFAGQAPVTDIAVTLDR</sequence>
<dbReference type="AlphaFoldDB" id="A0A1H3UFX5"/>
<reference evidence="3" key="1">
    <citation type="submission" date="2016-10" db="EMBL/GenBank/DDBJ databases">
        <authorList>
            <person name="Varghese N."/>
            <person name="Submissions S."/>
        </authorList>
    </citation>
    <scope>NUCLEOTIDE SEQUENCE [LARGE SCALE GENOMIC DNA]</scope>
    <source>
        <strain evidence="3">DSM 44718</strain>
    </source>
</reference>
<gene>
    <name evidence="2" type="ORF">SAMN05421684_7230</name>
</gene>
<evidence type="ECO:0000313" key="3">
    <source>
        <dbReference type="Proteomes" id="UP000199632"/>
    </source>
</evidence>
<protein>
    <recommendedName>
        <fullName evidence="1">DUF4394 domain-containing protein</fullName>
    </recommendedName>
</protein>
<name>A0A1H3UFX5_9ACTN</name>